<name>A0ABR3XGP9_9PEZI</name>
<accession>A0ABR3XGP9</accession>
<keyword evidence="6" id="KW-1185">Reference proteome</keyword>
<evidence type="ECO:0000259" key="4">
    <source>
        <dbReference type="Pfam" id="PF26140"/>
    </source>
</evidence>
<dbReference type="InterPro" id="IPR016024">
    <property type="entry name" value="ARM-type_fold"/>
</dbReference>
<comment type="caution">
    <text evidence="5">The sequence shown here is derived from an EMBL/GenBank/DDBJ whole genome shotgun (WGS) entry which is preliminary data.</text>
</comment>
<dbReference type="Proteomes" id="UP001586593">
    <property type="component" value="Unassembled WGS sequence"/>
</dbReference>
<sequence length="1145" mass="128416">MSKRSSHGAEASEKPRKRLRVTHEPPSYEEVETSRQLRQLLTFERDAQKARHGLQSMKVLLDKLGDENDDNPQARQLLYEYLNATKPRDEESNAAYLGDIMDTWDFGGQTSNDNIMSAVPAVLALLLRVLSRDLAMVPYGLRICRTLLQKRQLELIGRNLAADKGKEFVIAPTLRLLREMVSFDGGAVARTVFRARNYTFKSLARNMTIRFLGQGLEDPKRPSTRTTAIRFFLAALRLLYPEAKRELLLQKDLVMSLTKTIKDDPPNLVAEILGTLKADVLLDNKLMRDAKTRLLNPTTLSRIASLYTYDYDTAEDEKSPTVADIAHDFLQLACTVPSAGILRQQSGFYPRETARSDSSLVESRAADVLGIENIVWMDKFKQDIPVQNTILSEFIQTLRPWSILKQAQLLVAIFRAAPELVADYFLKRRSFTFEPKLSATWIGYAALLFDTVALEIPTFFGHTGGYCPFPPPTSIVMDNILPQPLTQKVLSRCLLQKSNLISFFATRLLVAAVEKLDTAVKLHLKPRHANALLWDEAGRRLVDEFCQRSPSMKDIVDSYRSIPAEHVLHREAASRLLRLYYEVIPQVALTAKFDVSPLLAAAVRRLESFNDHDSRDRNLALVELEHLFAIARYSPGMRWFSNLEGLALCPFTTLLQLAVDTRQGLSSGKILEILDFIAESHQLVVSPEPTKSGLGPIIQSIRFVGNSSGPESIAQIWLFLDDCISRCATRPIKYIEMVGELLGDAGLATRNQATQNPKVSPLYMAILEQTPSMVQANKGKALRACAQFVSLLVGLSRLNGEDNALLDIILRKFQGSFPKDLSRDIRGTLPKGMDIGEAPFPTGKRAAGEDAGESGRPREPRPPIAGETHSLESYFTDGPVGLKLDNSALSRWSTKTVDELVEEGYAVALISLLASEHTSIRKEALVNVMKMAAKIHQSEYDEKEQCWLLLSELAESAQGNIDTAPLPTGLVSFACHALKVLQNPLHSLYPKINAFLIRGPVWRLDKLPLMHEVLQEEPSADDSYYDELGWLLSYLLDSLRTPADVASFHGKRVFERLLSIMRNPYMPTTLRKQILRILYHTTHIEGGSTTLTTRFGTMSWLESQKSCKASDAWVYEALIRRIWETVDRERVITWSKGGITTILGL</sequence>
<dbReference type="SUPFAM" id="SSF48371">
    <property type="entry name" value="ARM repeat"/>
    <property type="match status" value="1"/>
</dbReference>
<feature type="domain" description="URB1 central HEAT repeat" evidence="4">
    <location>
        <begin position="634"/>
        <end position="820"/>
    </location>
</feature>
<feature type="domain" description="URB1 N-terminal" evidence="2">
    <location>
        <begin position="98"/>
        <end position="444"/>
    </location>
</feature>
<evidence type="ECO:0000313" key="6">
    <source>
        <dbReference type="Proteomes" id="UP001586593"/>
    </source>
</evidence>
<dbReference type="Pfam" id="PF16201">
    <property type="entry name" value="NopRA1"/>
    <property type="match status" value="1"/>
</dbReference>
<dbReference type="InterPro" id="IPR059018">
    <property type="entry name" value="HEAT_URB1"/>
</dbReference>
<dbReference type="Pfam" id="PF26140">
    <property type="entry name" value="HEAT_URB1"/>
    <property type="match status" value="1"/>
</dbReference>
<evidence type="ECO:0000256" key="1">
    <source>
        <dbReference type="SAM" id="MobiDB-lite"/>
    </source>
</evidence>
<dbReference type="Pfam" id="PF11707">
    <property type="entry name" value="Npa1"/>
    <property type="match status" value="1"/>
</dbReference>
<gene>
    <name evidence="5" type="ORF">VTK73DRAFT_143</name>
</gene>
<dbReference type="InterPro" id="IPR039844">
    <property type="entry name" value="URB1"/>
</dbReference>
<reference evidence="5 6" key="1">
    <citation type="journal article" date="2024" name="Commun. Biol.">
        <title>Comparative genomic analysis of thermophilic fungi reveals convergent evolutionary adaptations and gene losses.</title>
        <authorList>
            <person name="Steindorff A.S."/>
            <person name="Aguilar-Pontes M.V."/>
            <person name="Robinson A.J."/>
            <person name="Andreopoulos B."/>
            <person name="LaButti K."/>
            <person name="Kuo A."/>
            <person name="Mondo S."/>
            <person name="Riley R."/>
            <person name="Otillar R."/>
            <person name="Haridas S."/>
            <person name="Lipzen A."/>
            <person name="Grimwood J."/>
            <person name="Schmutz J."/>
            <person name="Clum A."/>
            <person name="Reid I.D."/>
            <person name="Moisan M.C."/>
            <person name="Butler G."/>
            <person name="Nguyen T.T.M."/>
            <person name="Dewar K."/>
            <person name="Conant G."/>
            <person name="Drula E."/>
            <person name="Henrissat B."/>
            <person name="Hansel C."/>
            <person name="Singer S."/>
            <person name="Hutchinson M.I."/>
            <person name="de Vries R.P."/>
            <person name="Natvig D.O."/>
            <person name="Powell A.J."/>
            <person name="Tsang A."/>
            <person name="Grigoriev I.V."/>
        </authorList>
    </citation>
    <scope>NUCLEOTIDE SEQUENCE [LARGE SCALE GENOMIC DNA]</scope>
    <source>
        <strain evidence="5 6">ATCC 24622</strain>
    </source>
</reference>
<evidence type="ECO:0000259" key="3">
    <source>
        <dbReference type="Pfam" id="PF16201"/>
    </source>
</evidence>
<feature type="region of interest" description="Disordered" evidence="1">
    <location>
        <begin position="832"/>
        <end position="868"/>
    </location>
</feature>
<dbReference type="PANTHER" id="PTHR13500">
    <property type="entry name" value="NUCLEOLAR PRERIBOSOMAL-ASSOCIATED PROTEIN 1"/>
    <property type="match status" value="1"/>
</dbReference>
<proteinExistence type="predicted"/>
<dbReference type="EMBL" id="JAZHXJ010000100">
    <property type="protein sequence ID" value="KAL1874789.1"/>
    <property type="molecule type" value="Genomic_DNA"/>
</dbReference>
<dbReference type="PANTHER" id="PTHR13500:SF0">
    <property type="entry name" value="NUCLEOLAR PRE-RIBOSOMAL-ASSOCIATED PROTEIN 1"/>
    <property type="match status" value="1"/>
</dbReference>
<evidence type="ECO:0000313" key="5">
    <source>
        <dbReference type="EMBL" id="KAL1874789.1"/>
    </source>
</evidence>
<dbReference type="InterPro" id="IPR032436">
    <property type="entry name" value="URB1_C"/>
</dbReference>
<feature type="region of interest" description="Disordered" evidence="1">
    <location>
        <begin position="1"/>
        <end position="33"/>
    </location>
</feature>
<feature type="domain" description="URB1 C-terminal" evidence="3">
    <location>
        <begin position="909"/>
        <end position="1100"/>
    </location>
</feature>
<organism evidence="5 6">
    <name type="scientific">Phialemonium thermophilum</name>
    <dbReference type="NCBI Taxonomy" id="223376"/>
    <lineage>
        <taxon>Eukaryota</taxon>
        <taxon>Fungi</taxon>
        <taxon>Dikarya</taxon>
        <taxon>Ascomycota</taxon>
        <taxon>Pezizomycotina</taxon>
        <taxon>Sordariomycetes</taxon>
        <taxon>Sordariomycetidae</taxon>
        <taxon>Cephalothecales</taxon>
        <taxon>Cephalothecaceae</taxon>
        <taxon>Phialemonium</taxon>
    </lineage>
</organism>
<evidence type="ECO:0008006" key="7">
    <source>
        <dbReference type="Google" id="ProtNLM"/>
    </source>
</evidence>
<evidence type="ECO:0000259" key="2">
    <source>
        <dbReference type="Pfam" id="PF11707"/>
    </source>
</evidence>
<protein>
    <recommendedName>
        <fullName evidence="7">Ribosome biogenesis protein Urb1</fullName>
    </recommendedName>
</protein>
<dbReference type="InterPro" id="IPR021714">
    <property type="entry name" value="URB1_N"/>
</dbReference>